<comment type="similarity">
    <text evidence="1">Belongs to the LytR/CpsA/Psr (LCP) family.</text>
</comment>
<evidence type="ECO:0000256" key="1">
    <source>
        <dbReference type="ARBA" id="ARBA00006068"/>
    </source>
</evidence>
<keyword evidence="5" id="KW-1185">Reference proteome</keyword>
<dbReference type="Gene3D" id="3.40.630.190">
    <property type="entry name" value="LCP protein"/>
    <property type="match status" value="1"/>
</dbReference>
<reference evidence="5" key="1">
    <citation type="journal article" date="2019" name="Int. J. Syst. Evol. Microbiol.">
        <title>The Global Catalogue of Microorganisms (GCM) 10K type strain sequencing project: providing services to taxonomists for standard genome sequencing and annotation.</title>
        <authorList>
            <consortium name="The Broad Institute Genomics Platform"/>
            <consortium name="The Broad Institute Genome Sequencing Center for Infectious Disease"/>
            <person name="Wu L."/>
            <person name="Ma J."/>
        </authorList>
    </citation>
    <scope>NUCLEOTIDE SEQUENCE [LARGE SCALE GENOMIC DNA]</scope>
    <source>
        <strain evidence="5">CCM 8903</strain>
    </source>
</reference>
<keyword evidence="2" id="KW-0472">Membrane</keyword>
<gene>
    <name evidence="4" type="ORF">ACFQ5J_11245</name>
</gene>
<dbReference type="Proteomes" id="UP001597252">
    <property type="component" value="Unassembled WGS sequence"/>
</dbReference>
<evidence type="ECO:0000256" key="2">
    <source>
        <dbReference type="SAM" id="Phobius"/>
    </source>
</evidence>
<evidence type="ECO:0000313" key="5">
    <source>
        <dbReference type="Proteomes" id="UP001597252"/>
    </source>
</evidence>
<dbReference type="PANTHER" id="PTHR33392">
    <property type="entry name" value="POLYISOPRENYL-TEICHOIC ACID--PEPTIDOGLYCAN TEICHOIC ACID TRANSFERASE TAGU"/>
    <property type="match status" value="1"/>
</dbReference>
<name>A0ABW4E7I5_9LACO</name>
<keyword evidence="2" id="KW-0812">Transmembrane</keyword>
<proteinExistence type="inferred from homology"/>
<comment type="caution">
    <text evidence="4">The sequence shown here is derived from an EMBL/GenBank/DDBJ whole genome shotgun (WGS) entry which is preliminary data.</text>
</comment>
<evidence type="ECO:0000259" key="3">
    <source>
        <dbReference type="Pfam" id="PF03816"/>
    </source>
</evidence>
<dbReference type="NCBIfam" id="TIGR00350">
    <property type="entry name" value="lytR_cpsA_psr"/>
    <property type="match status" value="1"/>
</dbReference>
<accession>A0ABW4E7I5</accession>
<evidence type="ECO:0000313" key="4">
    <source>
        <dbReference type="EMBL" id="MFD1485807.1"/>
    </source>
</evidence>
<protein>
    <submittedName>
        <fullName evidence="4">LCP family protein</fullName>
    </submittedName>
</protein>
<dbReference type="InterPro" id="IPR050922">
    <property type="entry name" value="LytR/CpsA/Psr_CW_biosynth"/>
</dbReference>
<dbReference type="EMBL" id="JBHTON010000039">
    <property type="protein sequence ID" value="MFD1485807.1"/>
    <property type="molecule type" value="Genomic_DNA"/>
</dbReference>
<keyword evidence="2" id="KW-1133">Transmembrane helix</keyword>
<feature type="domain" description="Cell envelope-related transcriptional attenuator" evidence="3">
    <location>
        <begin position="89"/>
        <end position="234"/>
    </location>
</feature>
<dbReference type="RefSeq" id="WP_125754333.1">
    <property type="nucleotide sequence ID" value="NZ_JBHTON010000039.1"/>
</dbReference>
<sequence length="346" mass="38227">MPEEAHSKQRPPRHWWRWVVGIIVVLLLGIGGYGYYLYASVHNSVQKTYTPLKKKSAATSAKLKATKPLSLLLLGTDTGDLGRTEARGRTDTIILLTINPKTKTTRMTSIPRDTMTQMIGQSQLDVEKLNTAYAIGGADMCVNTVARLVNVPINYYAVVNMGGLTKVVDDLGGVDVTPTLSFSYSGYTFTKGKKVHMSGATALAYSRMRYDDPQGDYGRQARQRQIIMSVLKSATSLNSLTHFKALLKSVESNLRTNLSFNEMVSLFSNYRGAIGTVKQDHIQGVEAIINEASFQVVSTKELQRASDEMRASLDLPHAALDNFETQQNALNPSFDWELGSGQYMVQ</sequence>
<dbReference type="Pfam" id="PF03816">
    <property type="entry name" value="LytR_cpsA_psr"/>
    <property type="match status" value="1"/>
</dbReference>
<dbReference type="PANTHER" id="PTHR33392:SF6">
    <property type="entry name" value="POLYISOPRENYL-TEICHOIC ACID--PEPTIDOGLYCAN TEICHOIC ACID TRANSFERASE TAGU"/>
    <property type="match status" value="1"/>
</dbReference>
<feature type="transmembrane region" description="Helical" evidence="2">
    <location>
        <begin position="15"/>
        <end position="38"/>
    </location>
</feature>
<dbReference type="InterPro" id="IPR004474">
    <property type="entry name" value="LytR_CpsA_psr"/>
</dbReference>
<organism evidence="4 5">
    <name type="scientific">Lacticaseibacillus baoqingensis</name>
    <dbReference type="NCBI Taxonomy" id="2486013"/>
    <lineage>
        <taxon>Bacteria</taxon>
        <taxon>Bacillati</taxon>
        <taxon>Bacillota</taxon>
        <taxon>Bacilli</taxon>
        <taxon>Lactobacillales</taxon>
        <taxon>Lactobacillaceae</taxon>
        <taxon>Lacticaseibacillus</taxon>
    </lineage>
</organism>